<dbReference type="GO" id="GO:0016740">
    <property type="term" value="F:transferase activity"/>
    <property type="evidence" value="ECO:0007669"/>
    <property type="project" value="UniProtKB-KW"/>
</dbReference>
<keyword evidence="8" id="KW-0479">Metal-binding</keyword>
<dbReference type="GO" id="GO:0016020">
    <property type="term" value="C:membrane"/>
    <property type="evidence" value="ECO:0007669"/>
    <property type="project" value="UniProtKB-SubCell"/>
</dbReference>
<dbReference type="EMBL" id="FNGA01000002">
    <property type="protein sequence ID" value="SDK96376.1"/>
    <property type="molecule type" value="Genomic_DNA"/>
</dbReference>
<evidence type="ECO:0000256" key="5">
    <source>
        <dbReference type="ARBA" id="ARBA00022630"/>
    </source>
</evidence>
<dbReference type="PRINTS" id="PR01035">
    <property type="entry name" value="TCRTETA"/>
</dbReference>
<feature type="transmembrane region" description="Helical" evidence="15">
    <location>
        <begin position="210"/>
        <end position="237"/>
    </location>
</feature>
<dbReference type="InterPro" id="IPR001958">
    <property type="entry name" value="Tet-R_TetA/multi-R_MdtG-like"/>
</dbReference>
<feature type="transmembrane region" description="Helical" evidence="15">
    <location>
        <begin position="141"/>
        <end position="162"/>
    </location>
</feature>
<dbReference type="Gene3D" id="3.10.520.10">
    <property type="entry name" value="ApbE-like domains"/>
    <property type="match status" value="1"/>
</dbReference>
<comment type="catalytic activity">
    <reaction evidence="14">
        <text>L-threonyl-[protein] + FAD = FMN-L-threonyl-[protein] + AMP + H(+)</text>
        <dbReference type="Rhea" id="RHEA:36847"/>
        <dbReference type="Rhea" id="RHEA-COMP:11060"/>
        <dbReference type="Rhea" id="RHEA-COMP:11061"/>
        <dbReference type="ChEBI" id="CHEBI:15378"/>
        <dbReference type="ChEBI" id="CHEBI:30013"/>
        <dbReference type="ChEBI" id="CHEBI:57692"/>
        <dbReference type="ChEBI" id="CHEBI:74257"/>
        <dbReference type="ChEBI" id="CHEBI:456215"/>
        <dbReference type="EC" id="2.7.1.180"/>
    </reaction>
</comment>
<comment type="subcellular location">
    <subcellularLocation>
        <location evidence="2">Membrane</location>
        <topology evidence="2">Multi-pass membrane protein</topology>
    </subcellularLocation>
</comment>
<dbReference type="InterPro" id="IPR036259">
    <property type="entry name" value="MFS_trans_sf"/>
</dbReference>
<feature type="transmembrane region" description="Helical" evidence="15">
    <location>
        <begin position="300"/>
        <end position="323"/>
    </location>
</feature>
<dbReference type="SUPFAM" id="SSF103473">
    <property type="entry name" value="MFS general substrate transporter"/>
    <property type="match status" value="1"/>
</dbReference>
<reference evidence="18" key="1">
    <citation type="submission" date="2016-10" db="EMBL/GenBank/DDBJ databases">
        <authorList>
            <person name="Varghese N."/>
            <person name="Submissions S."/>
        </authorList>
    </citation>
    <scope>NUCLEOTIDE SEQUENCE [LARGE SCALE GENOMIC DNA]</scope>
    <source>
        <strain evidence="18">DSM 16995</strain>
    </source>
</reference>
<dbReference type="RefSeq" id="WP_092160320.1">
    <property type="nucleotide sequence ID" value="NZ_FNGA01000002.1"/>
</dbReference>
<dbReference type="GO" id="GO:0022857">
    <property type="term" value="F:transmembrane transporter activity"/>
    <property type="evidence" value="ECO:0007669"/>
    <property type="project" value="InterPro"/>
</dbReference>
<dbReference type="STRING" id="246191.SAMN05660337_1860"/>
<dbReference type="SUPFAM" id="SSF143631">
    <property type="entry name" value="ApbE-like"/>
    <property type="match status" value="1"/>
</dbReference>
<dbReference type="AlphaFoldDB" id="A0A1G9G6W4"/>
<keyword evidence="5" id="KW-0285">Flavoprotein</keyword>
<keyword evidence="17" id="KW-0449">Lipoprotein</keyword>
<dbReference type="PANTHER" id="PTHR30040">
    <property type="entry name" value="THIAMINE BIOSYNTHESIS LIPOPROTEIN APBE"/>
    <property type="match status" value="1"/>
</dbReference>
<feature type="domain" description="Major facilitator superfamily (MFS) profile" evidence="16">
    <location>
        <begin position="16"/>
        <end position="386"/>
    </location>
</feature>
<dbReference type="InterPro" id="IPR024932">
    <property type="entry name" value="ApbE"/>
</dbReference>
<evidence type="ECO:0000256" key="7">
    <source>
        <dbReference type="ARBA" id="ARBA00022692"/>
    </source>
</evidence>
<feature type="transmembrane region" description="Helical" evidence="15">
    <location>
        <begin position="277"/>
        <end position="294"/>
    </location>
</feature>
<evidence type="ECO:0000259" key="16">
    <source>
        <dbReference type="PROSITE" id="PS50850"/>
    </source>
</evidence>
<evidence type="ECO:0000256" key="1">
    <source>
        <dbReference type="ARBA" id="ARBA00001946"/>
    </source>
</evidence>
<evidence type="ECO:0000256" key="13">
    <source>
        <dbReference type="ARBA" id="ARBA00031306"/>
    </source>
</evidence>
<feature type="transmembrane region" description="Helical" evidence="15">
    <location>
        <begin position="243"/>
        <end position="265"/>
    </location>
</feature>
<dbReference type="InterPro" id="IPR011701">
    <property type="entry name" value="MFS"/>
</dbReference>
<evidence type="ECO:0000256" key="4">
    <source>
        <dbReference type="ARBA" id="ARBA00016337"/>
    </source>
</evidence>
<keyword evidence="12 15" id="KW-0472">Membrane</keyword>
<feature type="transmembrane region" description="Helical" evidence="15">
    <location>
        <begin position="49"/>
        <end position="70"/>
    </location>
</feature>
<evidence type="ECO:0000256" key="9">
    <source>
        <dbReference type="ARBA" id="ARBA00022827"/>
    </source>
</evidence>
<evidence type="ECO:0000256" key="10">
    <source>
        <dbReference type="ARBA" id="ARBA00022842"/>
    </source>
</evidence>
<evidence type="ECO:0000256" key="6">
    <source>
        <dbReference type="ARBA" id="ARBA00022679"/>
    </source>
</evidence>
<keyword evidence="11 15" id="KW-1133">Transmembrane helix</keyword>
<dbReference type="CDD" id="cd17325">
    <property type="entry name" value="MFS_MdtG_SLC18_like"/>
    <property type="match status" value="1"/>
</dbReference>
<dbReference type="PROSITE" id="PS50850">
    <property type="entry name" value="MFS"/>
    <property type="match status" value="1"/>
</dbReference>
<feature type="transmembrane region" description="Helical" evidence="15">
    <location>
        <begin position="20"/>
        <end position="43"/>
    </location>
</feature>
<feature type="transmembrane region" description="Helical" evidence="15">
    <location>
        <begin position="363"/>
        <end position="382"/>
    </location>
</feature>
<comment type="cofactor">
    <cofactor evidence="1">
        <name>Mg(2+)</name>
        <dbReference type="ChEBI" id="CHEBI:18420"/>
    </cofactor>
</comment>
<dbReference type="Proteomes" id="UP000199053">
    <property type="component" value="Unassembled WGS sequence"/>
</dbReference>
<keyword evidence="9" id="KW-0274">FAD</keyword>
<dbReference type="Pfam" id="PF02424">
    <property type="entry name" value="ApbE"/>
    <property type="match status" value="1"/>
</dbReference>
<evidence type="ECO:0000256" key="8">
    <source>
        <dbReference type="ARBA" id="ARBA00022723"/>
    </source>
</evidence>
<evidence type="ECO:0000313" key="17">
    <source>
        <dbReference type="EMBL" id="SDK96376.1"/>
    </source>
</evidence>
<feature type="transmembrane region" description="Helical" evidence="15">
    <location>
        <begin position="335"/>
        <end position="357"/>
    </location>
</feature>
<keyword evidence="6" id="KW-0808">Transferase</keyword>
<evidence type="ECO:0000256" key="3">
    <source>
        <dbReference type="ARBA" id="ARBA00011955"/>
    </source>
</evidence>
<evidence type="ECO:0000313" key="18">
    <source>
        <dbReference type="Proteomes" id="UP000199053"/>
    </source>
</evidence>
<keyword evidence="18" id="KW-1185">Reference proteome</keyword>
<dbReference type="GO" id="GO:0046872">
    <property type="term" value="F:metal ion binding"/>
    <property type="evidence" value="ECO:0007669"/>
    <property type="project" value="UniProtKB-KW"/>
</dbReference>
<feature type="transmembrane region" description="Helical" evidence="15">
    <location>
        <begin position="82"/>
        <end position="100"/>
    </location>
</feature>
<name>A0A1G9G6W4_9BACT</name>
<evidence type="ECO:0000256" key="14">
    <source>
        <dbReference type="ARBA" id="ARBA00048540"/>
    </source>
</evidence>
<feature type="transmembrane region" description="Helical" evidence="15">
    <location>
        <begin position="168"/>
        <end position="189"/>
    </location>
</feature>
<feature type="transmembrane region" description="Helical" evidence="15">
    <location>
        <begin position="106"/>
        <end position="129"/>
    </location>
</feature>
<dbReference type="PANTHER" id="PTHR30040:SF2">
    <property type="entry name" value="FAD:PROTEIN FMN TRANSFERASE"/>
    <property type="match status" value="1"/>
</dbReference>
<accession>A0A1G9G6W4</accession>
<evidence type="ECO:0000256" key="11">
    <source>
        <dbReference type="ARBA" id="ARBA00022989"/>
    </source>
</evidence>
<dbReference type="Gene3D" id="1.20.1250.20">
    <property type="entry name" value="MFS general substrate transporter like domains"/>
    <property type="match status" value="2"/>
</dbReference>
<evidence type="ECO:0000256" key="15">
    <source>
        <dbReference type="SAM" id="Phobius"/>
    </source>
</evidence>
<dbReference type="EC" id="2.7.1.180" evidence="3"/>
<organism evidence="17 18">
    <name type="scientific">Maridesulfovibrio ferrireducens</name>
    <dbReference type="NCBI Taxonomy" id="246191"/>
    <lineage>
        <taxon>Bacteria</taxon>
        <taxon>Pseudomonadati</taxon>
        <taxon>Thermodesulfobacteriota</taxon>
        <taxon>Desulfovibrionia</taxon>
        <taxon>Desulfovibrionales</taxon>
        <taxon>Desulfovibrionaceae</taxon>
        <taxon>Maridesulfovibrio</taxon>
    </lineage>
</organism>
<keyword evidence="10" id="KW-0460">Magnesium</keyword>
<evidence type="ECO:0000256" key="2">
    <source>
        <dbReference type="ARBA" id="ARBA00004141"/>
    </source>
</evidence>
<evidence type="ECO:0000256" key="12">
    <source>
        <dbReference type="ARBA" id="ARBA00023136"/>
    </source>
</evidence>
<dbReference type="InterPro" id="IPR020846">
    <property type="entry name" value="MFS_dom"/>
</dbReference>
<feature type="transmembrane region" description="Helical" evidence="15">
    <location>
        <begin position="394"/>
        <end position="414"/>
    </location>
</feature>
<protein>
    <recommendedName>
        <fullName evidence="4">FAD:protein FMN transferase</fullName>
        <ecNumber evidence="3">2.7.1.180</ecNumber>
    </recommendedName>
    <alternativeName>
        <fullName evidence="13">Flavin transferase</fullName>
    </alternativeName>
</protein>
<proteinExistence type="predicted"/>
<dbReference type="InterPro" id="IPR003374">
    <property type="entry name" value="ApbE-like_sf"/>
</dbReference>
<gene>
    <name evidence="17" type="ORF">SAMN05660337_1860</name>
</gene>
<dbReference type="Pfam" id="PF07690">
    <property type="entry name" value="MFS_1"/>
    <property type="match status" value="2"/>
</dbReference>
<dbReference type="OrthoDB" id="9778595at2"/>
<sequence length="741" mass="79912">MLIHNSKRSQKLKQFQIPLLITATFIASVGIGIFTFTLPLLSLNEMAGGMWLGTAFSGYFLAKLLIAPLSGILSDRNGPKKILLISAGLAALLPLIYLISPSIESLYAIQFALGLCAGAIKTVGMAAVGAQTSGNKLTKRFSALVAGINTAFFLGPLIGGFLYIDRDFIPILTALSLCMMTSFLLFTLCEPSQSCVSRTTPQRKLIENKYTFGSTLLALFGRTIGIGGLIAFYPILIKSNLQLPAVTTGIIFSIPNLATILLLPLAGRFFSKTKREFIICSGLLLSAAGLYFLADCTAISEFIFAGIIIGTGSALSIPGSMALCSELSPQQGKTLGIANLITNLGFIAGPLLAGIIINFSGELTISFKLLALAGAALCLPLLNQALRVKFKRKSVLIVPSIALIFILFIIQTNLTQDFKQPSKQNSDQTLFRYTDIAMGTIVNLTLETPSAKKGEKAARNAIAKMRSLQKDFDHRNKRGSIGRINRAAGLKEISISEEALKLIDHGLKFSEKSNGTFDITVGAITTTQFYYALAPKTIQKRKPLIDYRLVEIDLDKGIVKLPHKGMALDLGGIAKGTIIDSAAKKLIEAGITTALVEAGGDFYGYGNRTWTIGIKNPREEGLLGNISIKNKAVCGSGDYYQFITTDSNRGESRRHHILDPSLMRSSHESIATTAIGPNAETADALATTIFIMGPIAGTRFIKRFYPECSAMWVMPDKSIHKTENFPQVTLTAKTVGPRKNK</sequence>
<keyword evidence="7 15" id="KW-0812">Transmembrane</keyword>